<dbReference type="EMBL" id="CM000782">
    <property type="protein sequence ID" value="AQK81520.1"/>
    <property type="molecule type" value="Genomic_DNA"/>
</dbReference>
<dbReference type="CDD" id="cd18186">
    <property type="entry name" value="BTB_POZ_ZBTB_KLHL-like"/>
    <property type="match status" value="2"/>
</dbReference>
<dbReference type="Proteomes" id="UP000007305">
    <property type="component" value="Chromosome 6"/>
</dbReference>
<gene>
    <name evidence="5" type="primary">LOC100194212</name>
    <name evidence="4" type="ORF">ZEAMMB73_Zm00001d036611</name>
</gene>
<dbReference type="Pfam" id="PF00651">
    <property type="entry name" value="BTB"/>
    <property type="match status" value="2"/>
</dbReference>
<dbReference type="GeneID" id="100194212"/>
<evidence type="ECO:0000313" key="5">
    <source>
        <dbReference type="EnsemblPlants" id="Zm00001eb273960_P005"/>
    </source>
</evidence>
<dbReference type="InterPro" id="IPR000210">
    <property type="entry name" value="BTB/POZ_dom"/>
</dbReference>
<evidence type="ECO:0000256" key="1">
    <source>
        <dbReference type="ARBA" id="ARBA00004906"/>
    </source>
</evidence>
<sequence>MRPAFSASKPSPSGREKGRRKGASAAEQLLTGQAVPLRTRLHDALALGLTKSDGHGAKKWQSTDAGVQSHVLKSVGAFVGCLSNELLRLPPIKESISDILVALEGILKTENVSVLIQAADVSSKFFSTLGNSVRQYSVLEMVSCLSCHLSANQLRIALPCASALTCILNNQVTARASTQAEIWEALDKTNAVASVISTLQNYTEDVHPLNYLTEMISLLRSILWIWPSSRYHVWSNHNLMAKLAHYCLTAETTVSAKILKLYAALALCGNGAMVLLKNEELIIKTGNLMGKSHPTVTRIEALRLCQVFLRSSRGCNWLMTAHGQPIVQGITNAMSEINEKTLVREGCRTALLALRYSGNHHRCFWFNAIDKILYKILCGSCNSSSHAHQTLCHGELFNIDSKDIMDIHPYVWDILGYLAVHCDNEHFSVGTCQNNFLQGLISCACSLATDLTLKKSPLKLSKEEQEPALRAVLMMLLSPSQFIFSEASSKFLEAVLPLDNEYMNMFMSSLESNVTRNLTASFDCVKIMTNLMNIACLLVVQSNYSLNKRSAVDVLSNIIKECLHDHLYITRSNFASHLQFCFDGSSCCYLSEEWEGENIVLFYGLVVLFNLLKSDNFICFHCKRKLDAGIVCHECRDHYNEGLVGVLKQALCQNMSPGPKSYIAHILSMFGLCGFPSKLGGNMRNVLCDSELVDLELLLADGESLSAHAAILSARCPKLLPSEKTFVRDGSVTYEWGRRSCYHVRMSDRVDSHALKKILEYAYTGLVTVDDATVKPVKTLAKYCHLRSLHLMLQKEQPRWHSCPIYDLTTALEPAKHSFSDIILEAQSNDKMECHHGSCQLSTPHIHSHKVILSVSCEYLRALFQSGMHESFAETIRVPVGWEALRKLVQWFYSGELPRVPPDCRWKATSTEEKLSILKSYAELSSLADFWFVDGMKEESLQVLTSCLNSSSTDASLAFIGFAANLGQWELVEAAISSVAHLYPRLRDSGRLEQLDEDVLNMLRTEHVRYLQHRSASK</sequence>
<protein>
    <submittedName>
        <fullName evidence="4">BTB/POZ domain-containing protein</fullName>
    </submittedName>
</protein>
<evidence type="ECO:0000313" key="4">
    <source>
        <dbReference type="EMBL" id="AQK81520.1"/>
    </source>
</evidence>
<name>A0A1D6LPU4_MAIZE</name>
<reference evidence="6" key="1">
    <citation type="journal article" date="2009" name="Science">
        <title>The B73 maize genome: complexity, diversity, and dynamics.</title>
        <authorList>
            <person name="Schnable P.S."/>
            <person name="Ware D."/>
            <person name="Fulton R.S."/>
            <person name="Stein J.C."/>
            <person name="Wei F."/>
            <person name="Pasternak S."/>
            <person name="Liang C."/>
            <person name="Zhang J."/>
            <person name="Fulton L."/>
            <person name="Graves T.A."/>
            <person name="Minx P."/>
            <person name="Reily A.D."/>
            <person name="Courtney L."/>
            <person name="Kruchowski S.S."/>
            <person name="Tomlinson C."/>
            <person name="Strong C."/>
            <person name="Delehaunty K."/>
            <person name="Fronick C."/>
            <person name="Courtney B."/>
            <person name="Rock S.M."/>
            <person name="Belter E."/>
            <person name="Du F."/>
            <person name="Kim K."/>
            <person name="Abbott R.M."/>
            <person name="Cotton M."/>
            <person name="Levy A."/>
            <person name="Marchetto P."/>
            <person name="Ochoa K."/>
            <person name="Jackson S.M."/>
            <person name="Gillam B."/>
            <person name="Chen W."/>
            <person name="Yan L."/>
            <person name="Higginbotham J."/>
            <person name="Cardenas M."/>
            <person name="Waligorski J."/>
            <person name="Applebaum E."/>
            <person name="Phelps L."/>
            <person name="Falcone J."/>
            <person name="Kanchi K."/>
            <person name="Thane T."/>
            <person name="Scimone A."/>
            <person name="Thane N."/>
            <person name="Henke J."/>
            <person name="Wang T."/>
            <person name="Ruppert J."/>
            <person name="Shah N."/>
            <person name="Rotter K."/>
            <person name="Hodges J."/>
            <person name="Ingenthron E."/>
            <person name="Cordes M."/>
            <person name="Kohlberg S."/>
            <person name="Sgro J."/>
            <person name="Delgado B."/>
            <person name="Mead K."/>
            <person name="Chinwalla A."/>
            <person name="Leonard S."/>
            <person name="Crouse K."/>
            <person name="Collura K."/>
            <person name="Kudrna D."/>
            <person name="Currie J."/>
            <person name="He R."/>
            <person name="Angelova A."/>
            <person name="Rajasekar S."/>
            <person name="Mueller T."/>
            <person name="Lomeli R."/>
            <person name="Scara G."/>
            <person name="Ko A."/>
            <person name="Delaney K."/>
            <person name="Wissotski M."/>
            <person name="Lopez G."/>
            <person name="Campos D."/>
            <person name="Braidotti M."/>
            <person name="Ashley E."/>
            <person name="Golser W."/>
            <person name="Kim H."/>
            <person name="Lee S."/>
            <person name="Lin J."/>
            <person name="Dujmic Z."/>
            <person name="Kim W."/>
            <person name="Talag J."/>
            <person name="Zuccolo A."/>
            <person name="Fan C."/>
            <person name="Sebastian A."/>
            <person name="Kramer M."/>
            <person name="Spiegel L."/>
            <person name="Nascimento L."/>
            <person name="Zutavern T."/>
            <person name="Miller B."/>
            <person name="Ambroise C."/>
            <person name="Muller S."/>
            <person name="Spooner W."/>
            <person name="Narechania A."/>
            <person name="Ren L."/>
            <person name="Wei S."/>
            <person name="Kumari S."/>
            <person name="Faga B."/>
            <person name="Levy M.J."/>
            <person name="McMahan L."/>
            <person name="Van Buren P."/>
            <person name="Vaughn M.W."/>
            <person name="Ying K."/>
            <person name="Yeh C.-T."/>
            <person name="Emrich S.J."/>
            <person name="Jia Y."/>
            <person name="Kalyanaraman A."/>
            <person name="Hsia A.-P."/>
            <person name="Barbazuk W.B."/>
            <person name="Baucom R.S."/>
            <person name="Brutnell T.P."/>
            <person name="Carpita N.C."/>
            <person name="Chaparro C."/>
            <person name="Chia J.-M."/>
            <person name="Deragon J.-M."/>
            <person name="Estill J.C."/>
            <person name="Fu Y."/>
            <person name="Jeddeloh J.A."/>
            <person name="Han Y."/>
            <person name="Lee H."/>
            <person name="Li P."/>
            <person name="Lisch D.R."/>
            <person name="Liu S."/>
            <person name="Liu Z."/>
            <person name="Nagel D.H."/>
            <person name="McCann M.C."/>
            <person name="SanMiguel P."/>
            <person name="Myers A.M."/>
            <person name="Nettleton D."/>
            <person name="Nguyen J."/>
            <person name="Penning B.W."/>
            <person name="Ponnala L."/>
            <person name="Schneider K.L."/>
            <person name="Schwartz D.C."/>
            <person name="Sharma A."/>
            <person name="Soderlund C."/>
            <person name="Springer N.M."/>
            <person name="Sun Q."/>
            <person name="Wang H."/>
            <person name="Waterman M."/>
            <person name="Westerman R."/>
            <person name="Wolfgruber T.K."/>
            <person name="Yang L."/>
            <person name="Yu Y."/>
            <person name="Zhang L."/>
            <person name="Zhou S."/>
            <person name="Zhu Q."/>
            <person name="Bennetzen J.L."/>
            <person name="Dawe R.K."/>
            <person name="Jiang J."/>
            <person name="Jiang N."/>
            <person name="Presting G.G."/>
            <person name="Wessler S.R."/>
            <person name="Aluru S."/>
            <person name="Martienssen R.A."/>
            <person name="Clifton S.W."/>
            <person name="McCombie W.R."/>
            <person name="Wing R.A."/>
            <person name="Wilson R.K."/>
        </authorList>
    </citation>
    <scope>NUCLEOTIDE SEQUENCE [LARGE SCALE GENOMIC DNA]</scope>
    <source>
        <strain evidence="6">cv. B73</strain>
    </source>
</reference>
<dbReference type="Pfam" id="PF26522">
    <property type="entry name" value="ARM_6"/>
    <property type="match status" value="1"/>
</dbReference>
<comment type="pathway">
    <text evidence="1">Protein modification; protein ubiquitination.</text>
</comment>
<dbReference type="SUPFAM" id="SSF48371">
    <property type="entry name" value="ARM repeat"/>
    <property type="match status" value="1"/>
</dbReference>
<dbReference type="RefSeq" id="NP_001337972.1">
    <property type="nucleotide sequence ID" value="NM_001351043.1"/>
</dbReference>
<dbReference type="eggNOG" id="ENOG502QR8C">
    <property type="taxonomic scope" value="Eukaryota"/>
</dbReference>
<dbReference type="Gramene" id="Zm00001eb273960_T005">
    <property type="protein sequence ID" value="Zm00001eb273960_P005"/>
    <property type="gene ID" value="Zm00001eb273960"/>
</dbReference>
<evidence type="ECO:0000313" key="6">
    <source>
        <dbReference type="Proteomes" id="UP000007305"/>
    </source>
</evidence>
<feature type="domain" description="BTB" evidence="3">
    <location>
        <begin position="820"/>
        <end position="901"/>
    </location>
</feature>
<dbReference type="PANTHER" id="PTHR35918">
    <property type="entry name" value="OS06G0674800 PROTEIN"/>
    <property type="match status" value="1"/>
</dbReference>
<reference evidence="5" key="4">
    <citation type="submission" date="2021-05" db="UniProtKB">
        <authorList>
            <consortium name="EnsemblPlants"/>
        </authorList>
    </citation>
    <scope>IDENTIFICATION</scope>
    <source>
        <strain evidence="5">cv. B73</strain>
    </source>
</reference>
<dbReference type="SMART" id="SM00225">
    <property type="entry name" value="BTB"/>
    <property type="match status" value="2"/>
</dbReference>
<dbReference type="Gene3D" id="3.30.710.10">
    <property type="entry name" value="Potassium Channel Kv1.1, Chain A"/>
    <property type="match status" value="2"/>
</dbReference>
<dbReference type="PANTHER" id="PTHR35918:SF1">
    <property type="entry name" value="BTB DOMAIN-CONTAINING PROTEIN"/>
    <property type="match status" value="1"/>
</dbReference>
<evidence type="ECO:0000259" key="3">
    <source>
        <dbReference type="PROSITE" id="PS50097"/>
    </source>
</evidence>
<accession>A0A1D6LPU4</accession>
<feature type="domain" description="BTB" evidence="3">
    <location>
        <begin position="693"/>
        <end position="771"/>
    </location>
</feature>
<dbReference type="AlphaFoldDB" id="A0A1D6LPU4"/>
<dbReference type="SUPFAM" id="SSF54695">
    <property type="entry name" value="POZ domain"/>
    <property type="match status" value="2"/>
</dbReference>
<dbReference type="PROSITE" id="PS50097">
    <property type="entry name" value="BTB"/>
    <property type="match status" value="2"/>
</dbReference>
<dbReference type="InterPro" id="IPR059007">
    <property type="entry name" value="ARM_At1g04390"/>
</dbReference>
<dbReference type="KEGG" id="zma:100194212"/>
<dbReference type="InterPro" id="IPR016024">
    <property type="entry name" value="ARM-type_fold"/>
</dbReference>
<dbReference type="PaxDb" id="4577-GRMZM2G128485_P03"/>
<keyword evidence="6" id="KW-1185">Reference proteome</keyword>
<dbReference type="InterPro" id="IPR011333">
    <property type="entry name" value="SKP1/BTB/POZ_sf"/>
</dbReference>
<dbReference type="ExpressionAtlas" id="A0A1D6LPU4">
    <property type="expression patterns" value="baseline and differential"/>
</dbReference>
<dbReference type="InterPro" id="IPR044953">
    <property type="entry name" value="At1g04390-like"/>
</dbReference>
<dbReference type="EnsemblPlants" id="Zm00001eb273960_T005">
    <property type="protein sequence ID" value="Zm00001eb273960_P005"/>
    <property type="gene ID" value="Zm00001eb273960"/>
</dbReference>
<dbReference type="STRING" id="4577.A0A1D6LPU4"/>
<dbReference type="OrthoDB" id="418748at2759"/>
<reference evidence="4" key="2">
    <citation type="submission" date="2015-12" db="EMBL/GenBank/DDBJ databases">
        <title>Update maize B73 reference genome by single molecule sequencing technologies.</title>
        <authorList>
            <consortium name="Maize Genome Sequencing Project"/>
            <person name="Ware D."/>
        </authorList>
    </citation>
    <scope>NUCLEOTIDE SEQUENCE</scope>
    <source>
        <tissue evidence="4">Seedling</tissue>
    </source>
</reference>
<proteinExistence type="predicted"/>
<feature type="region of interest" description="Disordered" evidence="2">
    <location>
        <begin position="1"/>
        <end position="25"/>
    </location>
</feature>
<evidence type="ECO:0000256" key="2">
    <source>
        <dbReference type="SAM" id="MobiDB-lite"/>
    </source>
</evidence>
<reference evidence="5" key="3">
    <citation type="submission" date="2019-07" db="EMBL/GenBank/DDBJ databases">
        <authorList>
            <person name="Seetharam A."/>
            <person name="Woodhouse M."/>
            <person name="Cannon E."/>
        </authorList>
    </citation>
    <scope>NUCLEOTIDE SEQUENCE [LARGE SCALE GENOMIC DNA]</scope>
    <source>
        <strain evidence="5">cv. B73</strain>
    </source>
</reference>
<dbReference type="OMA" id="CLNILFT"/>
<organism evidence="5 6">
    <name type="scientific">Zea mays</name>
    <name type="common">Maize</name>
    <dbReference type="NCBI Taxonomy" id="4577"/>
    <lineage>
        <taxon>Eukaryota</taxon>
        <taxon>Viridiplantae</taxon>
        <taxon>Streptophyta</taxon>
        <taxon>Embryophyta</taxon>
        <taxon>Tracheophyta</taxon>
        <taxon>Spermatophyta</taxon>
        <taxon>Magnoliopsida</taxon>
        <taxon>Liliopsida</taxon>
        <taxon>Poales</taxon>
        <taxon>Poaceae</taxon>
        <taxon>PACMAD clade</taxon>
        <taxon>Panicoideae</taxon>
        <taxon>Andropogonodae</taxon>
        <taxon>Andropogoneae</taxon>
        <taxon>Tripsacinae</taxon>
        <taxon>Zea</taxon>
    </lineage>
</organism>